<dbReference type="PROSITE" id="PS50002">
    <property type="entry name" value="SH3"/>
    <property type="match status" value="2"/>
</dbReference>
<gene>
    <name evidence="6" type="primary">CD2AP_0</name>
    <name evidence="6" type="ORF">CM83_80203</name>
</gene>
<dbReference type="SUPFAM" id="SSF50044">
    <property type="entry name" value="SH3-domain"/>
    <property type="match status" value="2"/>
</dbReference>
<protein>
    <submittedName>
        <fullName evidence="6">CD2-associated protein</fullName>
    </submittedName>
</protein>
<feature type="compositionally biased region" description="Polar residues" evidence="4">
    <location>
        <begin position="382"/>
        <end position="394"/>
    </location>
</feature>
<dbReference type="CDD" id="cd11875">
    <property type="entry name" value="SH3_CD2AP-like_3"/>
    <property type="match status" value="1"/>
</dbReference>
<dbReference type="PRINTS" id="PR00452">
    <property type="entry name" value="SH3DOMAIN"/>
</dbReference>
<feature type="domain" description="SH3" evidence="5">
    <location>
        <begin position="78"/>
        <end position="137"/>
    </location>
</feature>
<reference evidence="6" key="1">
    <citation type="journal article" date="2014" name="PLoS ONE">
        <title>Transcriptome-Based Identification of ABC Transporters in the Western Tarnished Plant Bug Lygus hesperus.</title>
        <authorList>
            <person name="Hull J.J."/>
            <person name="Chaney K."/>
            <person name="Geib S.M."/>
            <person name="Fabrick J.A."/>
            <person name="Brent C.S."/>
            <person name="Walsh D."/>
            <person name="Lavine L.C."/>
        </authorList>
    </citation>
    <scope>NUCLEOTIDE SEQUENCE</scope>
</reference>
<evidence type="ECO:0000313" key="6">
    <source>
        <dbReference type="EMBL" id="JAG19463.1"/>
    </source>
</evidence>
<feature type="domain" description="SH3" evidence="5">
    <location>
        <begin position="199"/>
        <end position="260"/>
    </location>
</feature>
<dbReference type="CDD" id="cd11874">
    <property type="entry name" value="SH3_CD2AP-like_2"/>
    <property type="match status" value="1"/>
</dbReference>
<feature type="region of interest" description="Disordered" evidence="4">
    <location>
        <begin position="134"/>
        <end position="195"/>
    </location>
</feature>
<organism evidence="6">
    <name type="scientific">Lygus hesperus</name>
    <name type="common">Western plant bug</name>
    <dbReference type="NCBI Taxonomy" id="30085"/>
    <lineage>
        <taxon>Eukaryota</taxon>
        <taxon>Metazoa</taxon>
        <taxon>Ecdysozoa</taxon>
        <taxon>Arthropoda</taxon>
        <taxon>Hexapoda</taxon>
        <taxon>Insecta</taxon>
        <taxon>Pterygota</taxon>
        <taxon>Neoptera</taxon>
        <taxon>Paraneoptera</taxon>
        <taxon>Hemiptera</taxon>
        <taxon>Heteroptera</taxon>
        <taxon>Panheteroptera</taxon>
        <taxon>Cimicomorpha</taxon>
        <taxon>Miridae</taxon>
        <taxon>Mirini</taxon>
        <taxon>Lygus</taxon>
    </lineage>
</organism>
<evidence type="ECO:0000256" key="4">
    <source>
        <dbReference type="SAM" id="MobiDB-lite"/>
    </source>
</evidence>
<evidence type="ECO:0000256" key="3">
    <source>
        <dbReference type="SAM" id="Coils"/>
    </source>
</evidence>
<dbReference type="AlphaFoldDB" id="A0A0A9XKY1"/>
<dbReference type="GO" id="GO:0016477">
    <property type="term" value="P:cell migration"/>
    <property type="evidence" value="ECO:0007669"/>
    <property type="project" value="TreeGrafter"/>
</dbReference>
<dbReference type="PANTHER" id="PTHR14167">
    <property type="entry name" value="SH3 DOMAIN-CONTAINING"/>
    <property type="match status" value="1"/>
</dbReference>
<feature type="region of interest" description="Disordered" evidence="4">
    <location>
        <begin position="304"/>
        <end position="394"/>
    </location>
</feature>
<evidence type="ECO:0000259" key="5">
    <source>
        <dbReference type="PROSITE" id="PS50002"/>
    </source>
</evidence>
<dbReference type="InterPro" id="IPR036028">
    <property type="entry name" value="SH3-like_dom_sf"/>
</dbReference>
<feature type="region of interest" description="Disordered" evidence="4">
    <location>
        <begin position="262"/>
        <end position="292"/>
    </location>
</feature>
<evidence type="ECO:0000256" key="1">
    <source>
        <dbReference type="ARBA" id="ARBA00022443"/>
    </source>
</evidence>
<evidence type="ECO:0000256" key="2">
    <source>
        <dbReference type="PROSITE-ProRule" id="PRU00192"/>
    </source>
</evidence>
<reference evidence="6" key="2">
    <citation type="submission" date="2014-07" db="EMBL/GenBank/DDBJ databases">
        <authorList>
            <person name="Hull J."/>
        </authorList>
    </citation>
    <scope>NUCLEOTIDE SEQUENCE</scope>
</reference>
<feature type="region of interest" description="Disordered" evidence="4">
    <location>
        <begin position="460"/>
        <end position="502"/>
    </location>
</feature>
<feature type="compositionally biased region" description="Low complexity" evidence="4">
    <location>
        <begin position="362"/>
        <end position="381"/>
    </location>
</feature>
<feature type="compositionally biased region" description="Basic and acidic residues" evidence="4">
    <location>
        <begin position="135"/>
        <end position="145"/>
    </location>
</feature>
<dbReference type="EMBL" id="GBHO01024141">
    <property type="protein sequence ID" value="JAG19463.1"/>
    <property type="molecule type" value="Transcribed_RNA"/>
</dbReference>
<sequence length="695" mass="75110">MSRSQWNQHPSFNVFKTNWGRNIFSKRHSIPSRDFPEALVDNVLYEEAEVGFRVQASSRSRTSRYRSSNSVSDDCLSASGRKCKVLFSYKPAIEDELELQVGDVIDIIAEVEEGWWKGKLKDKIGVFPSNFVEETTNRSETREASQRTQKISQDETSKTSNVVGVQEQTTSNSHTVITTSSVVSESSPPIDVPALPPKPVKEMCKVIYNYEAANPDELTLHEGDVITLITREGQDPGWWKGEYKGKVGLFPDNFVQVISASEELSPVSKPDRPSKVLPTSKSKESINKAMTSSMSNIASISRKYSDNVRQDEKPNLLSKKPVLPPPPLKKPQRSSSDLAKSPTAPNLLSSKHVDTSPTILHSLKPSSSTTSTTIRSSASNSENITVNSSSLTSSKRTILEKSGDSLDGALWSKSGSYSITSESSHAASLVSSSSSTIITSIGGGDDLDLVGRAAMLTHPTASRVKAPKRRPPSTIYSGGELNNGEESSETTSSSLSTSASSTTVTTMLNGDADAHSDKPSSNKVPWVEELKLNQAKKQAGNNKTRVMIGGTESTSSTVQSVTTSVSSTNISTAGSTSPEAAKTVAPTVTGVTLRSHQATSSGSATVPTPRPQSMVSSLRSALVSPQASDSTITVTTKQWNELLEKVSRMELQLESQLGSLNRTVKDLTAQLEEEKRLRHALRLELDKLSELVTQV</sequence>
<dbReference type="InterPro" id="IPR001452">
    <property type="entry name" value="SH3_domain"/>
</dbReference>
<dbReference type="SMART" id="SM00326">
    <property type="entry name" value="SH3"/>
    <property type="match status" value="2"/>
</dbReference>
<keyword evidence="3" id="KW-0175">Coiled coil</keyword>
<feature type="compositionally biased region" description="Basic and acidic residues" evidence="4">
    <location>
        <begin position="304"/>
        <end position="314"/>
    </location>
</feature>
<feature type="compositionally biased region" description="Polar residues" evidence="4">
    <location>
        <begin position="333"/>
        <end position="359"/>
    </location>
</feature>
<dbReference type="PANTHER" id="PTHR14167:SF92">
    <property type="entry name" value="CIN85 AND CD2AP RELATED, ISOFORM J"/>
    <property type="match status" value="1"/>
</dbReference>
<feature type="compositionally biased region" description="Low complexity" evidence="4">
    <location>
        <begin position="489"/>
        <end position="502"/>
    </location>
</feature>
<keyword evidence="1 2" id="KW-0728">SH3 domain</keyword>
<dbReference type="Pfam" id="PF14604">
    <property type="entry name" value="SH3_9"/>
    <property type="match status" value="1"/>
</dbReference>
<dbReference type="PRINTS" id="PR00499">
    <property type="entry name" value="P67PHOX"/>
</dbReference>
<feature type="compositionally biased region" description="Polar residues" evidence="4">
    <location>
        <begin position="158"/>
        <end position="168"/>
    </location>
</feature>
<accession>A0A0A9XKY1</accession>
<dbReference type="Gene3D" id="2.30.30.40">
    <property type="entry name" value="SH3 Domains"/>
    <property type="match status" value="2"/>
</dbReference>
<dbReference type="FunFam" id="2.30.30.40:FF:000072">
    <property type="entry name" value="Unconventional Myosin IB"/>
    <property type="match status" value="1"/>
</dbReference>
<dbReference type="GO" id="GO:0016192">
    <property type="term" value="P:vesicle-mediated transport"/>
    <property type="evidence" value="ECO:0007669"/>
    <property type="project" value="UniProtKB-ARBA"/>
</dbReference>
<dbReference type="Pfam" id="PF00018">
    <property type="entry name" value="SH3_1"/>
    <property type="match status" value="1"/>
</dbReference>
<feature type="coiled-coil region" evidence="3">
    <location>
        <begin position="657"/>
        <end position="691"/>
    </location>
</feature>
<dbReference type="GO" id="GO:0007015">
    <property type="term" value="P:actin filament organization"/>
    <property type="evidence" value="ECO:0007669"/>
    <property type="project" value="TreeGrafter"/>
</dbReference>
<dbReference type="InterPro" id="IPR050384">
    <property type="entry name" value="Endophilin_SH3RF"/>
</dbReference>
<feature type="compositionally biased region" description="Low complexity" evidence="4">
    <location>
        <begin position="169"/>
        <end position="187"/>
    </location>
</feature>
<proteinExistence type="predicted"/>
<name>A0A0A9XKY1_LYGHE</name>